<evidence type="ECO:0000256" key="15">
    <source>
        <dbReference type="PROSITE-ProRule" id="PRU01011"/>
    </source>
</evidence>
<dbReference type="Gene3D" id="2.110.10.10">
    <property type="entry name" value="Hemopexin-like domain"/>
    <property type="match status" value="1"/>
</dbReference>
<dbReference type="OrthoDB" id="406838at2759"/>
<dbReference type="PRINTS" id="PR00138">
    <property type="entry name" value="MATRIXIN"/>
</dbReference>
<feature type="binding site" evidence="14">
    <location>
        <position position="397"/>
    </location>
    <ligand>
        <name>Ca(2+)</name>
        <dbReference type="ChEBI" id="CHEBI:29108"/>
        <label>5</label>
    </ligand>
</feature>
<feature type="repeat" description="Hemopexin" evidence="15">
    <location>
        <begin position="301"/>
        <end position="344"/>
    </location>
</feature>
<feature type="binding site" evidence="13">
    <location>
        <position position="234"/>
    </location>
    <ligand>
        <name>Zn(2+)</name>
        <dbReference type="ChEBI" id="CHEBI:29105"/>
        <label>2</label>
        <note>catalytic</note>
    </ligand>
</feature>
<dbReference type="SUPFAM" id="SSF55486">
    <property type="entry name" value="Metalloproteases ('zincins'), catalytic domain"/>
    <property type="match status" value="1"/>
</dbReference>
<feature type="domain" description="Peptidase metallopeptidase" evidence="18">
    <location>
        <begin position="111"/>
        <end position="275"/>
    </location>
</feature>
<dbReference type="SMART" id="SM00120">
    <property type="entry name" value="HX"/>
    <property type="match status" value="4"/>
</dbReference>
<evidence type="ECO:0000256" key="10">
    <source>
        <dbReference type="ARBA" id="ARBA00023145"/>
    </source>
</evidence>
<dbReference type="PROSITE" id="PS51642">
    <property type="entry name" value="HEMOPEXIN_2"/>
    <property type="match status" value="4"/>
</dbReference>
<feature type="binding site" evidence="14">
    <location>
        <position position="176"/>
    </location>
    <ligand>
        <name>Zn(2+)</name>
        <dbReference type="ChEBI" id="CHEBI:29105"/>
        <label>1</label>
    </ligand>
</feature>
<evidence type="ECO:0000256" key="9">
    <source>
        <dbReference type="ARBA" id="ARBA00023049"/>
    </source>
</evidence>
<feature type="repeat" description="Hemopexin" evidence="15">
    <location>
        <begin position="345"/>
        <end position="389"/>
    </location>
</feature>
<feature type="binding site" evidence="14">
    <location>
        <position position="211"/>
    </location>
    <ligand>
        <name>Ca(2+)</name>
        <dbReference type="ChEBI" id="CHEBI:29108"/>
        <label>1</label>
    </ligand>
</feature>
<evidence type="ECO:0000259" key="18">
    <source>
        <dbReference type="SMART" id="SM00235"/>
    </source>
</evidence>
<keyword evidence="6" id="KW-0378">Hydrolase</keyword>
<evidence type="ECO:0000256" key="7">
    <source>
        <dbReference type="ARBA" id="ARBA00022833"/>
    </source>
</evidence>
<dbReference type="GO" id="GO:0006508">
    <property type="term" value="P:proteolysis"/>
    <property type="evidence" value="ECO:0007669"/>
    <property type="project" value="UniProtKB-KW"/>
</dbReference>
<evidence type="ECO:0000256" key="3">
    <source>
        <dbReference type="ARBA" id="ARBA00022723"/>
    </source>
</evidence>
<feature type="binding site" description="in inhibited form" evidence="14">
    <location>
        <position position="91"/>
    </location>
    <ligand>
        <name>Zn(2+)</name>
        <dbReference type="ChEBI" id="CHEBI:29105"/>
        <label>2</label>
        <note>catalytic</note>
    </ligand>
</feature>
<feature type="signal peptide" evidence="17">
    <location>
        <begin position="1"/>
        <end position="20"/>
    </location>
</feature>
<keyword evidence="9" id="KW-0482">Metalloprotease</keyword>
<evidence type="ECO:0000256" key="13">
    <source>
        <dbReference type="PIRSR" id="PIRSR001191-2"/>
    </source>
</evidence>
<keyword evidence="16" id="KW-1133">Transmembrane helix</keyword>
<keyword evidence="16" id="KW-0812">Transmembrane</keyword>
<evidence type="ECO:0000256" key="4">
    <source>
        <dbReference type="ARBA" id="ARBA00022729"/>
    </source>
</evidence>
<evidence type="ECO:0000256" key="2">
    <source>
        <dbReference type="ARBA" id="ARBA00022670"/>
    </source>
</evidence>
<feature type="transmembrane region" description="Helical" evidence="16">
    <location>
        <begin position="507"/>
        <end position="527"/>
    </location>
</feature>
<feature type="binding site" evidence="14">
    <location>
        <position position="166"/>
    </location>
    <ligand>
        <name>Ca(2+)</name>
        <dbReference type="ChEBI" id="CHEBI:29108"/>
        <label>2</label>
    </ligand>
</feature>
<sequence length="528" mass="59757">MARYLYTVLVLCTLGAFVRGKAVVSPRKQAELMDYMQRYGYLNQPDPRIGTILSNDDVTFAVKNLQHVRGLKETGSLQDPDTAALVDGKRCAVPDFGPADNARRKRRYAAHGTVWNKKQLTYKIVNYTPKLTSKQVDDTLKKSLDMWSTVSQIKFERVTDAKTEADIMIKFVSGYHGDSRPADGPGKELAHAFFPLDNKGLAGDLHFDADEDFAVNGDQTKVDLQWLSLHELGHSLGLDHSYHPDSIMFPFYLGYVPDVKLDQDDVDGIQQLYGKPQIELATPTPHTKPTEGPGIPDICYEEKLDAMFMTRDKKTYAFSGAFFWEISDQGAGNAMKIKNHWVGLEDDIDAAVTRRDGLTYIFKGNYYWIFRNMRKMKGPIHVSDLNLGDELVGMDTAVEWPGNGRTYFFKGDNYWRYDWYTRRIDAGYPKKISVAWLGVPNGLNAALKWKNGRTYFLKGRKYYALKRRGRPRVDTKIYPRGIATYWMGCSYEGLTKGKISPGKSSSLAVLPSIVVLLGSVLACLRLYF</sequence>
<dbReference type="InterPro" id="IPR021190">
    <property type="entry name" value="Pept_M10A"/>
</dbReference>
<feature type="chain" id="PRO_5040970849" description="Peptidase metallopeptidase domain-containing protein" evidence="17">
    <location>
        <begin position="21"/>
        <end position="528"/>
    </location>
</feature>
<dbReference type="EMBL" id="MU827321">
    <property type="protein sequence ID" value="KAJ7357483.1"/>
    <property type="molecule type" value="Genomic_DNA"/>
</dbReference>
<dbReference type="FunFam" id="2.110.10.10:FF:000002">
    <property type="entry name" value="Matrix metallopeptidase 3"/>
    <property type="match status" value="1"/>
</dbReference>
<dbReference type="PIRSF" id="PIRSF001191">
    <property type="entry name" value="Peptidase_M10A_matrix"/>
    <property type="match status" value="1"/>
</dbReference>
<dbReference type="GO" id="GO:0031012">
    <property type="term" value="C:extracellular matrix"/>
    <property type="evidence" value="ECO:0007669"/>
    <property type="project" value="InterPro"/>
</dbReference>
<dbReference type="InterPro" id="IPR024079">
    <property type="entry name" value="MetalloPept_cat_dom_sf"/>
</dbReference>
<feature type="repeat" description="Hemopexin" evidence="15">
    <location>
        <begin position="391"/>
        <end position="439"/>
    </location>
</feature>
<accession>A0A9X0CLE4</accession>
<proteinExistence type="inferred from homology"/>
<feature type="binding site" evidence="14">
    <location>
        <position position="208"/>
    </location>
    <ligand>
        <name>Ca(2+)</name>
        <dbReference type="ChEBI" id="CHEBI:29108"/>
        <label>3</label>
    </ligand>
</feature>
<keyword evidence="5" id="KW-0677">Repeat</keyword>
<dbReference type="InterPro" id="IPR006026">
    <property type="entry name" value="Peptidase_Metallo"/>
</dbReference>
<dbReference type="PANTHER" id="PTHR10201:SF331">
    <property type="entry name" value="MATRIX METALLOPROTEINASE-14-LIKE ISOFORM X1"/>
    <property type="match status" value="1"/>
</dbReference>
<feature type="binding site" evidence="14">
    <location>
        <position position="183"/>
    </location>
    <ligand>
        <name>Ca(2+)</name>
        <dbReference type="ChEBI" id="CHEBI:29108"/>
        <label>3</label>
    </ligand>
</feature>
<feature type="binding site" evidence="14">
    <location>
        <position position="204"/>
    </location>
    <ligand>
        <name>Ca(2+)</name>
        <dbReference type="ChEBI" id="CHEBI:29108"/>
        <label>2</label>
    </ligand>
</feature>
<keyword evidence="2" id="KW-0645">Protease</keyword>
<dbReference type="AlphaFoldDB" id="A0A9X0CLE4"/>
<organism evidence="19 20">
    <name type="scientific">Desmophyllum pertusum</name>
    <dbReference type="NCBI Taxonomy" id="174260"/>
    <lineage>
        <taxon>Eukaryota</taxon>
        <taxon>Metazoa</taxon>
        <taxon>Cnidaria</taxon>
        <taxon>Anthozoa</taxon>
        <taxon>Hexacorallia</taxon>
        <taxon>Scleractinia</taxon>
        <taxon>Caryophylliina</taxon>
        <taxon>Caryophylliidae</taxon>
        <taxon>Desmophyllum</taxon>
    </lineage>
</organism>
<evidence type="ECO:0000256" key="17">
    <source>
        <dbReference type="SAM" id="SignalP"/>
    </source>
</evidence>
<dbReference type="InterPro" id="IPR033739">
    <property type="entry name" value="M10A_MMP"/>
</dbReference>
<dbReference type="GO" id="GO:0005615">
    <property type="term" value="C:extracellular space"/>
    <property type="evidence" value="ECO:0007669"/>
    <property type="project" value="TreeGrafter"/>
</dbReference>
<keyword evidence="16" id="KW-0472">Membrane</keyword>
<keyword evidence="11" id="KW-1015">Disulfide bond</keyword>
<keyword evidence="3 13" id="KW-0479">Metal-binding</keyword>
<dbReference type="GO" id="GO:0008270">
    <property type="term" value="F:zinc ion binding"/>
    <property type="evidence" value="ECO:0007669"/>
    <property type="project" value="InterPro"/>
</dbReference>
<feature type="binding site" evidence="14">
    <location>
        <position position="206"/>
    </location>
    <ligand>
        <name>Zn(2+)</name>
        <dbReference type="ChEBI" id="CHEBI:29105"/>
        <label>1</label>
    </ligand>
</feature>
<feature type="binding site" evidence="14">
    <location>
        <position position="349"/>
    </location>
    <ligand>
        <name>Ca(2+)</name>
        <dbReference type="ChEBI" id="CHEBI:29108"/>
        <label>4</label>
    </ligand>
</feature>
<evidence type="ECO:0000256" key="1">
    <source>
        <dbReference type="ARBA" id="ARBA00010370"/>
    </source>
</evidence>
<comment type="similarity">
    <text evidence="1">Belongs to the peptidase M10A family.</text>
</comment>
<feature type="binding site" evidence="14">
    <location>
        <position position="248"/>
    </location>
    <ligand>
        <name>Zn(2+)</name>
        <dbReference type="ChEBI" id="CHEBI:29105"/>
        <label>2</label>
        <note>catalytic</note>
    </ligand>
</feature>
<feature type="binding site" evidence="13">
    <location>
        <position position="230"/>
    </location>
    <ligand>
        <name>Zn(2+)</name>
        <dbReference type="ChEBI" id="CHEBI:29105"/>
        <label>2</label>
        <note>catalytic</note>
    </ligand>
</feature>
<dbReference type="InterPro" id="IPR036365">
    <property type="entry name" value="PGBD-like_sf"/>
</dbReference>
<dbReference type="InterPro" id="IPR036375">
    <property type="entry name" value="Hemopexin-like_dom_sf"/>
</dbReference>
<feature type="active site" evidence="12">
    <location>
        <position position="231"/>
    </location>
</feature>
<name>A0A9X0CLE4_9CNID</name>
<dbReference type="FunFam" id="3.40.390.10:FF:000068">
    <property type="entry name" value="Predicted protein"/>
    <property type="match status" value="1"/>
</dbReference>
<feature type="binding site" evidence="14">
    <location>
        <position position="178"/>
    </location>
    <ligand>
        <name>Zn(2+)</name>
        <dbReference type="ChEBI" id="CHEBI:29105"/>
        <label>1</label>
    </ligand>
</feature>
<evidence type="ECO:0000256" key="6">
    <source>
        <dbReference type="ARBA" id="ARBA00022801"/>
    </source>
</evidence>
<comment type="caution">
    <text evidence="19">The sequence shown here is derived from an EMBL/GenBank/DDBJ whole genome shotgun (WGS) entry which is preliminary data.</text>
</comment>
<dbReference type="SMART" id="SM00235">
    <property type="entry name" value="ZnMc"/>
    <property type="match status" value="1"/>
</dbReference>
<feature type="binding site" evidence="14">
    <location>
        <position position="191"/>
    </location>
    <ligand>
        <name>Zn(2+)</name>
        <dbReference type="ChEBI" id="CHEBI:29105"/>
        <label>1</label>
    </ligand>
</feature>
<dbReference type="InterPro" id="IPR001818">
    <property type="entry name" value="Pept_M10_metallopeptidase"/>
</dbReference>
<keyword evidence="20" id="KW-1185">Reference proteome</keyword>
<evidence type="ECO:0000256" key="8">
    <source>
        <dbReference type="ARBA" id="ARBA00022837"/>
    </source>
</evidence>
<dbReference type="CDD" id="cd00094">
    <property type="entry name" value="HX"/>
    <property type="match status" value="1"/>
</dbReference>
<gene>
    <name evidence="19" type="ORF">OS493_024999</name>
</gene>
<dbReference type="Pfam" id="PF00045">
    <property type="entry name" value="Hemopexin"/>
    <property type="match status" value="4"/>
</dbReference>
<feature type="binding site" evidence="14">
    <location>
        <position position="351"/>
    </location>
    <ligand>
        <name>Ca(2+)</name>
        <dbReference type="ChEBI" id="CHEBI:29108"/>
        <label>5</label>
    </ligand>
</feature>
<dbReference type="PROSITE" id="PS00024">
    <property type="entry name" value="HEMOPEXIN"/>
    <property type="match status" value="1"/>
</dbReference>
<evidence type="ECO:0000256" key="11">
    <source>
        <dbReference type="ARBA" id="ARBA00023157"/>
    </source>
</evidence>
<dbReference type="CDD" id="cd04278">
    <property type="entry name" value="ZnMc_MMP"/>
    <property type="match status" value="1"/>
</dbReference>
<evidence type="ECO:0000313" key="20">
    <source>
        <dbReference type="Proteomes" id="UP001163046"/>
    </source>
</evidence>
<dbReference type="Gene3D" id="3.40.390.10">
    <property type="entry name" value="Collagenase (Catalytic Domain)"/>
    <property type="match status" value="1"/>
</dbReference>
<evidence type="ECO:0000256" key="5">
    <source>
        <dbReference type="ARBA" id="ARBA00022737"/>
    </source>
</evidence>
<evidence type="ECO:0000256" key="16">
    <source>
        <dbReference type="SAM" id="Phobius"/>
    </source>
</evidence>
<reference evidence="19" key="1">
    <citation type="submission" date="2023-01" db="EMBL/GenBank/DDBJ databases">
        <title>Genome assembly of the deep-sea coral Lophelia pertusa.</title>
        <authorList>
            <person name="Herrera S."/>
            <person name="Cordes E."/>
        </authorList>
    </citation>
    <scope>NUCLEOTIDE SEQUENCE</scope>
    <source>
        <strain evidence="19">USNM1676648</strain>
        <tissue evidence="19">Polyp</tissue>
    </source>
</reference>
<evidence type="ECO:0000313" key="19">
    <source>
        <dbReference type="EMBL" id="KAJ7357483.1"/>
    </source>
</evidence>
<keyword evidence="10" id="KW-0865">Zymogen</keyword>
<dbReference type="Proteomes" id="UP001163046">
    <property type="component" value="Unassembled WGS sequence"/>
</dbReference>
<comment type="cofactor">
    <cofactor evidence="14">
        <name>Zn(2+)</name>
        <dbReference type="ChEBI" id="CHEBI:29105"/>
    </cofactor>
    <text evidence="14">Binds 2 Zn(2+) ions per subunit.</text>
</comment>
<feature type="repeat" description="Hemopexin" evidence="15">
    <location>
        <begin position="440"/>
        <end position="489"/>
    </location>
</feature>
<keyword evidence="7 13" id="KW-0862">Zinc</keyword>
<feature type="binding site" evidence="13">
    <location>
        <position position="240"/>
    </location>
    <ligand>
        <name>Zn(2+)</name>
        <dbReference type="ChEBI" id="CHEBI:29105"/>
        <label>2</label>
        <note>catalytic</note>
    </ligand>
</feature>
<feature type="binding site" evidence="14">
    <location>
        <position position="184"/>
    </location>
    <ligand>
        <name>Ca(2+)</name>
        <dbReference type="ChEBI" id="CHEBI:29108"/>
        <label>3</label>
    </ligand>
</feature>
<dbReference type="GO" id="GO:0004222">
    <property type="term" value="F:metalloendopeptidase activity"/>
    <property type="evidence" value="ECO:0007669"/>
    <property type="project" value="InterPro"/>
</dbReference>
<dbReference type="Pfam" id="PF00413">
    <property type="entry name" value="Peptidase_M10"/>
    <property type="match status" value="1"/>
</dbReference>
<evidence type="ECO:0000256" key="12">
    <source>
        <dbReference type="PIRSR" id="PIRSR001191-1"/>
    </source>
</evidence>
<feature type="binding site" evidence="14">
    <location>
        <position position="305"/>
    </location>
    <ligand>
        <name>Ca(2+)</name>
        <dbReference type="ChEBI" id="CHEBI:29108"/>
        <label>4</label>
    </ligand>
</feature>
<protein>
    <recommendedName>
        <fullName evidence="18">Peptidase metallopeptidase domain-containing protein</fullName>
    </recommendedName>
</protein>
<dbReference type="GO" id="GO:0030574">
    <property type="term" value="P:collagen catabolic process"/>
    <property type="evidence" value="ECO:0007669"/>
    <property type="project" value="TreeGrafter"/>
</dbReference>
<comment type="cofactor">
    <cofactor evidence="14">
        <name>Ca(2+)</name>
        <dbReference type="ChEBI" id="CHEBI:29108"/>
    </cofactor>
    <text evidence="14">Can bind about 5 Ca(2+) ions per subunit.</text>
</comment>
<dbReference type="SUPFAM" id="SSF47090">
    <property type="entry name" value="PGBD-like"/>
    <property type="match status" value="1"/>
</dbReference>
<dbReference type="GO" id="GO:0030198">
    <property type="term" value="P:extracellular matrix organization"/>
    <property type="evidence" value="ECO:0007669"/>
    <property type="project" value="TreeGrafter"/>
</dbReference>
<keyword evidence="4 17" id="KW-0732">Signal</keyword>
<dbReference type="InterPro" id="IPR000585">
    <property type="entry name" value="Hemopexin-like_dom"/>
</dbReference>
<dbReference type="PANTHER" id="PTHR10201">
    <property type="entry name" value="MATRIX METALLOPROTEINASE"/>
    <property type="match status" value="1"/>
</dbReference>
<keyword evidence="8 14" id="KW-0106">Calcium</keyword>
<dbReference type="SUPFAM" id="SSF50923">
    <property type="entry name" value="Hemopexin-like domain"/>
    <property type="match status" value="1"/>
</dbReference>
<dbReference type="InterPro" id="IPR018486">
    <property type="entry name" value="Hemopexin_CS"/>
</dbReference>
<feature type="binding site" evidence="14">
    <location>
        <position position="211"/>
    </location>
    <ligand>
        <name>Ca(2+)</name>
        <dbReference type="ChEBI" id="CHEBI:29108"/>
        <label>3</label>
    </ligand>
</feature>
<evidence type="ECO:0000256" key="14">
    <source>
        <dbReference type="PIRSR" id="PIRSR621190-2"/>
    </source>
</evidence>
<dbReference type="InterPro" id="IPR018487">
    <property type="entry name" value="Hemopexin-like_repeat"/>
</dbReference>